<protein>
    <submittedName>
        <fullName evidence="1">Uncharacterized protein</fullName>
    </submittedName>
</protein>
<sequence>MDSVQLRFSWPMVDSRCRRQHVPITAYSARSVTVFRPRMVHVVSRARSISHISSSNYPRRLHLHCTLLPFQSFISFTFRYADPRCLRVTTAYPPRDPALWTRPRQLQGHLQRRPVTSAPRPRHDLREQDRAGVILRLYRARNNSRHNPSRIPLRSPVLAYPPPSRPLDNLRHDEAPVRRHMNLLHHNVSQWDQERVRTRGS</sequence>
<evidence type="ECO:0000313" key="1">
    <source>
        <dbReference type="EMBL" id="KZV80469.1"/>
    </source>
</evidence>
<reference evidence="1 2" key="1">
    <citation type="journal article" date="2016" name="Mol. Biol. Evol.">
        <title>Comparative Genomics of Early-Diverging Mushroom-Forming Fungi Provides Insights into the Origins of Lignocellulose Decay Capabilities.</title>
        <authorList>
            <person name="Nagy L.G."/>
            <person name="Riley R."/>
            <person name="Tritt A."/>
            <person name="Adam C."/>
            <person name="Daum C."/>
            <person name="Floudas D."/>
            <person name="Sun H."/>
            <person name="Yadav J.S."/>
            <person name="Pangilinan J."/>
            <person name="Larsson K.H."/>
            <person name="Matsuura K."/>
            <person name="Barry K."/>
            <person name="Labutti K."/>
            <person name="Kuo R."/>
            <person name="Ohm R.A."/>
            <person name="Bhattacharya S.S."/>
            <person name="Shirouzu T."/>
            <person name="Yoshinaga Y."/>
            <person name="Martin F.M."/>
            <person name="Grigoriev I.V."/>
            <person name="Hibbett D.S."/>
        </authorList>
    </citation>
    <scope>NUCLEOTIDE SEQUENCE [LARGE SCALE GENOMIC DNA]</scope>
    <source>
        <strain evidence="1 2">HHB12029</strain>
    </source>
</reference>
<gene>
    <name evidence="1" type="ORF">EXIGLDRAFT_413320</name>
</gene>
<dbReference type="InParanoid" id="A0A165Z922"/>
<proteinExistence type="predicted"/>
<organism evidence="1 2">
    <name type="scientific">Exidia glandulosa HHB12029</name>
    <dbReference type="NCBI Taxonomy" id="1314781"/>
    <lineage>
        <taxon>Eukaryota</taxon>
        <taxon>Fungi</taxon>
        <taxon>Dikarya</taxon>
        <taxon>Basidiomycota</taxon>
        <taxon>Agaricomycotina</taxon>
        <taxon>Agaricomycetes</taxon>
        <taxon>Auriculariales</taxon>
        <taxon>Exidiaceae</taxon>
        <taxon>Exidia</taxon>
    </lineage>
</organism>
<dbReference type="Proteomes" id="UP000077266">
    <property type="component" value="Unassembled WGS sequence"/>
</dbReference>
<keyword evidence="2" id="KW-1185">Reference proteome</keyword>
<dbReference type="AlphaFoldDB" id="A0A165Z922"/>
<accession>A0A165Z922</accession>
<evidence type="ECO:0000313" key="2">
    <source>
        <dbReference type="Proteomes" id="UP000077266"/>
    </source>
</evidence>
<name>A0A165Z922_EXIGL</name>
<dbReference type="EMBL" id="KV426477">
    <property type="protein sequence ID" value="KZV80469.1"/>
    <property type="molecule type" value="Genomic_DNA"/>
</dbReference>